<protein>
    <submittedName>
        <fullName evidence="7">ATP-binding cassette</fullName>
    </submittedName>
</protein>
<dbReference type="Pfam" id="PF00005">
    <property type="entry name" value="ABC_tran"/>
    <property type="match status" value="1"/>
</dbReference>
<comment type="subcellular location">
    <subcellularLocation>
        <location evidence="1">Membrane</location>
        <topology evidence="1">Multi-pass membrane protein</topology>
    </subcellularLocation>
</comment>
<accession>A0AAV3PTJ8</accession>
<dbReference type="Gene3D" id="3.40.50.300">
    <property type="entry name" value="P-loop containing nucleotide triphosphate hydrolases"/>
    <property type="match status" value="1"/>
</dbReference>
<evidence type="ECO:0000256" key="2">
    <source>
        <dbReference type="ARBA" id="ARBA00022448"/>
    </source>
</evidence>
<keyword evidence="4" id="KW-1133">Transmembrane helix</keyword>
<reference evidence="7 8" key="1">
    <citation type="submission" date="2024-01" db="EMBL/GenBank/DDBJ databases">
        <title>The complete chloroplast genome sequence of Lithospermum erythrorhizon: insights into the phylogenetic relationship among Boraginaceae species and the maternal lineages of purple gromwells.</title>
        <authorList>
            <person name="Okada T."/>
            <person name="Watanabe K."/>
        </authorList>
    </citation>
    <scope>NUCLEOTIDE SEQUENCE [LARGE SCALE GENOMIC DNA]</scope>
</reference>
<dbReference type="EMBL" id="BAABME010002199">
    <property type="protein sequence ID" value="GAA0153543.1"/>
    <property type="molecule type" value="Genomic_DNA"/>
</dbReference>
<keyword evidence="7" id="KW-0067">ATP-binding</keyword>
<dbReference type="GO" id="GO:0042626">
    <property type="term" value="F:ATPase-coupled transmembrane transporter activity"/>
    <property type="evidence" value="ECO:0007669"/>
    <property type="project" value="TreeGrafter"/>
</dbReference>
<dbReference type="PANTHER" id="PTHR48041:SF94">
    <property type="entry name" value="ABC TRANSPORTER G FAMILY MEMBER 22"/>
    <property type="match status" value="1"/>
</dbReference>
<evidence type="ECO:0000313" key="7">
    <source>
        <dbReference type="EMBL" id="GAA0153543.1"/>
    </source>
</evidence>
<feature type="domain" description="ABC transporter" evidence="6">
    <location>
        <begin position="103"/>
        <end position="217"/>
    </location>
</feature>
<evidence type="ECO:0000259" key="6">
    <source>
        <dbReference type="Pfam" id="PF00005"/>
    </source>
</evidence>
<evidence type="ECO:0000313" key="8">
    <source>
        <dbReference type="Proteomes" id="UP001454036"/>
    </source>
</evidence>
<dbReference type="GO" id="GO:0016887">
    <property type="term" value="F:ATP hydrolysis activity"/>
    <property type="evidence" value="ECO:0007669"/>
    <property type="project" value="InterPro"/>
</dbReference>
<dbReference type="SUPFAM" id="SSF52540">
    <property type="entry name" value="P-loop containing nucleoside triphosphate hydrolases"/>
    <property type="match status" value="1"/>
</dbReference>
<dbReference type="InterPro" id="IPR003439">
    <property type="entry name" value="ABC_transporter-like_ATP-bd"/>
</dbReference>
<keyword evidence="5" id="KW-0472">Membrane</keyword>
<keyword evidence="2" id="KW-0813">Transport</keyword>
<dbReference type="Proteomes" id="UP001454036">
    <property type="component" value="Unassembled WGS sequence"/>
</dbReference>
<dbReference type="InterPro" id="IPR050352">
    <property type="entry name" value="ABCG_transporters"/>
</dbReference>
<dbReference type="GO" id="GO:0016020">
    <property type="term" value="C:membrane"/>
    <property type="evidence" value="ECO:0007669"/>
    <property type="project" value="UniProtKB-SubCell"/>
</dbReference>
<sequence length="217" mass="23405">MGGRVGGWKVVVVVSGGGVAGRSPPRIFHLLLVINLFLHCSLIVFHPWSSKGVESSSTEDLEAGTNKQRLPAEPTLPLYLKFTDVTYKVVLKGVTSTVEKDILNGITGSVDPGEVLALMGPSVSGKTTLLSLLGGRVREPTPGGTVTYNDQPYTKYLKSRIGLVTQDDVLFTHLTRLSREEKEKRAMDVIYDLGLETCQDTMIGGSFVRGASGGERK</sequence>
<dbReference type="PANTHER" id="PTHR48041">
    <property type="entry name" value="ABC TRANSPORTER G FAMILY MEMBER 28"/>
    <property type="match status" value="1"/>
</dbReference>
<keyword evidence="8" id="KW-1185">Reference proteome</keyword>
<evidence type="ECO:0000256" key="3">
    <source>
        <dbReference type="ARBA" id="ARBA00022692"/>
    </source>
</evidence>
<gene>
    <name evidence="7" type="ORF">LIER_11756</name>
</gene>
<proteinExistence type="predicted"/>
<dbReference type="AlphaFoldDB" id="A0AAV3PTJ8"/>
<organism evidence="7 8">
    <name type="scientific">Lithospermum erythrorhizon</name>
    <name type="common">Purple gromwell</name>
    <name type="synonym">Lithospermum officinale var. erythrorhizon</name>
    <dbReference type="NCBI Taxonomy" id="34254"/>
    <lineage>
        <taxon>Eukaryota</taxon>
        <taxon>Viridiplantae</taxon>
        <taxon>Streptophyta</taxon>
        <taxon>Embryophyta</taxon>
        <taxon>Tracheophyta</taxon>
        <taxon>Spermatophyta</taxon>
        <taxon>Magnoliopsida</taxon>
        <taxon>eudicotyledons</taxon>
        <taxon>Gunneridae</taxon>
        <taxon>Pentapetalae</taxon>
        <taxon>asterids</taxon>
        <taxon>lamiids</taxon>
        <taxon>Boraginales</taxon>
        <taxon>Boraginaceae</taxon>
        <taxon>Boraginoideae</taxon>
        <taxon>Lithospermeae</taxon>
        <taxon>Lithospermum</taxon>
    </lineage>
</organism>
<comment type="caution">
    <text evidence="7">The sequence shown here is derived from an EMBL/GenBank/DDBJ whole genome shotgun (WGS) entry which is preliminary data.</text>
</comment>
<evidence type="ECO:0000256" key="1">
    <source>
        <dbReference type="ARBA" id="ARBA00004141"/>
    </source>
</evidence>
<dbReference type="InterPro" id="IPR027417">
    <property type="entry name" value="P-loop_NTPase"/>
</dbReference>
<name>A0AAV3PTJ8_LITER</name>
<keyword evidence="3" id="KW-0812">Transmembrane</keyword>
<evidence type="ECO:0000256" key="4">
    <source>
        <dbReference type="ARBA" id="ARBA00022989"/>
    </source>
</evidence>
<dbReference type="GO" id="GO:0005524">
    <property type="term" value="F:ATP binding"/>
    <property type="evidence" value="ECO:0007669"/>
    <property type="project" value="UniProtKB-KW"/>
</dbReference>
<evidence type="ECO:0000256" key="5">
    <source>
        <dbReference type="ARBA" id="ARBA00023136"/>
    </source>
</evidence>
<keyword evidence="7" id="KW-0547">Nucleotide-binding</keyword>